<protein>
    <submittedName>
        <fullName evidence="7">Alanine--glyoxylate aminotransferase family protein</fullName>
    </submittedName>
</protein>
<feature type="modified residue" description="N6-(pyridoxal phosphate)lysine" evidence="5">
    <location>
        <position position="198"/>
    </location>
</feature>
<dbReference type="InterPro" id="IPR015421">
    <property type="entry name" value="PyrdxlP-dep_Trfase_major"/>
</dbReference>
<gene>
    <name evidence="7" type="ORF">FJM51_18910</name>
</gene>
<dbReference type="InterPro" id="IPR000192">
    <property type="entry name" value="Aminotrans_V_dom"/>
</dbReference>
<dbReference type="EMBL" id="VFRP01000026">
    <property type="protein sequence ID" value="TPE47947.1"/>
    <property type="molecule type" value="Genomic_DNA"/>
</dbReference>
<evidence type="ECO:0000256" key="5">
    <source>
        <dbReference type="PIRSR" id="PIRSR000524-50"/>
    </source>
</evidence>
<evidence type="ECO:0000256" key="3">
    <source>
        <dbReference type="ARBA" id="ARBA00022898"/>
    </source>
</evidence>
<dbReference type="PIRSF" id="PIRSF000524">
    <property type="entry name" value="SPT"/>
    <property type="match status" value="1"/>
</dbReference>
<evidence type="ECO:0000313" key="8">
    <source>
        <dbReference type="Proteomes" id="UP000319255"/>
    </source>
</evidence>
<feature type="domain" description="Aminotransferase class V" evidence="6">
    <location>
        <begin position="73"/>
        <end position="287"/>
    </location>
</feature>
<accession>A0A501WL56</accession>
<dbReference type="GO" id="GO:0019265">
    <property type="term" value="P:glycine biosynthetic process, by transamination of glyoxylate"/>
    <property type="evidence" value="ECO:0007669"/>
    <property type="project" value="TreeGrafter"/>
</dbReference>
<comment type="similarity">
    <text evidence="2">Belongs to the class-V pyridoxal-phosphate-dependent aminotransferase family.</text>
</comment>
<dbReference type="RefSeq" id="WP_140455698.1">
    <property type="nucleotide sequence ID" value="NZ_VFRP01000026.1"/>
</dbReference>
<name>A0A501WL56_9RHOB</name>
<organism evidence="7 8">
    <name type="scientific">Amaricoccus solimangrovi</name>
    <dbReference type="NCBI Taxonomy" id="2589815"/>
    <lineage>
        <taxon>Bacteria</taxon>
        <taxon>Pseudomonadati</taxon>
        <taxon>Pseudomonadota</taxon>
        <taxon>Alphaproteobacteria</taxon>
        <taxon>Rhodobacterales</taxon>
        <taxon>Paracoccaceae</taxon>
        <taxon>Amaricoccus</taxon>
    </lineage>
</organism>
<dbReference type="SUPFAM" id="SSF53383">
    <property type="entry name" value="PLP-dependent transferases"/>
    <property type="match status" value="1"/>
</dbReference>
<dbReference type="Gene3D" id="3.40.640.10">
    <property type="entry name" value="Type I PLP-dependent aspartate aminotransferase-like (Major domain)"/>
    <property type="match status" value="1"/>
</dbReference>
<reference evidence="7 8" key="1">
    <citation type="submission" date="2019-06" db="EMBL/GenBank/DDBJ databases">
        <title>A novel bacterium of genus Amaricoccus, isolated from marine sediment.</title>
        <authorList>
            <person name="Huang H."/>
            <person name="Mo K."/>
            <person name="Hu Y."/>
        </authorList>
    </citation>
    <scope>NUCLEOTIDE SEQUENCE [LARGE SCALE GENOMIC DNA]</scope>
    <source>
        <strain evidence="7 8">HB172011</strain>
    </source>
</reference>
<dbReference type="AlphaFoldDB" id="A0A501WL56"/>
<keyword evidence="3 5" id="KW-0663">Pyridoxal phosphate</keyword>
<evidence type="ECO:0000256" key="4">
    <source>
        <dbReference type="PIRSR" id="PIRSR000524-1"/>
    </source>
</evidence>
<evidence type="ECO:0000313" key="7">
    <source>
        <dbReference type="EMBL" id="TPE47947.1"/>
    </source>
</evidence>
<keyword evidence="7" id="KW-0032">Aminotransferase</keyword>
<evidence type="ECO:0000256" key="1">
    <source>
        <dbReference type="ARBA" id="ARBA00001933"/>
    </source>
</evidence>
<dbReference type="InterPro" id="IPR015424">
    <property type="entry name" value="PyrdxlP-dep_Trfase"/>
</dbReference>
<keyword evidence="8" id="KW-1185">Reference proteome</keyword>
<evidence type="ECO:0000256" key="2">
    <source>
        <dbReference type="ARBA" id="ARBA00009236"/>
    </source>
</evidence>
<sequence>MSFSYGRAIRAIPGPSMIPDRVLNAMHQAAPNIYEGELVELTGTVRSDLRRVARTEGAVAIYIGNGHAMWEASLANMARPGERILVLLTGRFGRGWAETARRLGIEVETIDFGFRGAVEPGRIEDHLRADADRRIRAVLTTQTDTASSALTDIRAVRAAIDAAGHPALLAVDCVASLAADRFEMDAWGVDVMISACQKGLMTPPGLGFTFQSDKAMAEGVPCPSPYWDWRPRSKPGLFYELFHGTAPTHHLFGLREALDMILLEEGLGNVWARHAVFARAVAAAVEAWGRAGALELNIPAAPARSYAVTTIRTGPGEAGRIRAWCEEIAGVTLGIGLETPGVDPSSMFRIAHMGHLNPPTLLGTLATVETALDALGIAHGPGAVEAASRVIAAADRERARGGAESVERRIAIG</sequence>
<comment type="caution">
    <text evidence="7">The sequence shown here is derived from an EMBL/GenBank/DDBJ whole genome shotgun (WGS) entry which is preliminary data.</text>
</comment>
<dbReference type="GO" id="GO:0008453">
    <property type="term" value="F:alanine-glyoxylate transaminase activity"/>
    <property type="evidence" value="ECO:0007669"/>
    <property type="project" value="TreeGrafter"/>
</dbReference>
<comment type="cofactor">
    <cofactor evidence="1 5">
        <name>pyridoxal 5'-phosphate</name>
        <dbReference type="ChEBI" id="CHEBI:597326"/>
    </cofactor>
</comment>
<feature type="binding site" evidence="4">
    <location>
        <position position="349"/>
    </location>
    <ligand>
        <name>substrate</name>
    </ligand>
</feature>
<evidence type="ECO:0000259" key="6">
    <source>
        <dbReference type="Pfam" id="PF00266"/>
    </source>
</evidence>
<dbReference type="Proteomes" id="UP000319255">
    <property type="component" value="Unassembled WGS sequence"/>
</dbReference>
<dbReference type="OrthoDB" id="389074at2"/>
<dbReference type="Pfam" id="PF00266">
    <property type="entry name" value="Aminotran_5"/>
    <property type="match status" value="1"/>
</dbReference>
<dbReference type="InterPro" id="IPR024169">
    <property type="entry name" value="SP_NH2Trfase/AEP_transaminase"/>
</dbReference>
<dbReference type="GO" id="GO:0004760">
    <property type="term" value="F:L-serine-pyruvate transaminase activity"/>
    <property type="evidence" value="ECO:0007669"/>
    <property type="project" value="TreeGrafter"/>
</dbReference>
<dbReference type="PANTHER" id="PTHR21152:SF40">
    <property type="entry name" value="ALANINE--GLYOXYLATE AMINOTRANSFERASE"/>
    <property type="match status" value="1"/>
</dbReference>
<dbReference type="Gene3D" id="3.90.1150.10">
    <property type="entry name" value="Aspartate Aminotransferase, domain 1"/>
    <property type="match status" value="1"/>
</dbReference>
<dbReference type="InterPro" id="IPR015422">
    <property type="entry name" value="PyrdxlP-dep_Trfase_small"/>
</dbReference>
<proteinExistence type="inferred from homology"/>
<dbReference type="PANTHER" id="PTHR21152">
    <property type="entry name" value="AMINOTRANSFERASE CLASS V"/>
    <property type="match status" value="1"/>
</dbReference>
<keyword evidence="7" id="KW-0808">Transferase</keyword>